<reference evidence="1" key="1">
    <citation type="journal article" date="2021" name="Proc. Natl. Acad. Sci. U.S.A.">
        <title>A Catalog of Tens of Thousands of Viruses from Human Metagenomes Reveals Hidden Associations with Chronic Diseases.</title>
        <authorList>
            <person name="Tisza M.J."/>
            <person name="Buck C.B."/>
        </authorList>
    </citation>
    <scope>NUCLEOTIDE SEQUENCE</scope>
    <source>
        <strain evidence="1">Ctp7F23</strain>
    </source>
</reference>
<evidence type="ECO:0000313" key="1">
    <source>
        <dbReference type="EMBL" id="DAF90834.1"/>
    </source>
</evidence>
<accession>A0A8S5U8U8</accession>
<organism evidence="1">
    <name type="scientific">Myoviridae sp. ctp7F23</name>
    <dbReference type="NCBI Taxonomy" id="2825174"/>
    <lineage>
        <taxon>Viruses</taxon>
        <taxon>Duplodnaviria</taxon>
        <taxon>Heunggongvirae</taxon>
        <taxon>Uroviricota</taxon>
        <taxon>Caudoviricetes</taxon>
    </lineage>
</organism>
<dbReference type="EMBL" id="BK016037">
    <property type="protein sequence ID" value="DAF90834.1"/>
    <property type="molecule type" value="Genomic_DNA"/>
</dbReference>
<sequence length="44" mass="5006">MSDLRKLCLALALNLKTGLDYFMGLSIFDLIDLCEDLQEVSKQQ</sequence>
<proteinExistence type="predicted"/>
<name>A0A8S5U8U8_9CAUD</name>
<protein>
    <submittedName>
        <fullName evidence="1">Uncharacterized protein</fullName>
    </submittedName>
</protein>